<reference evidence="1 2" key="1">
    <citation type="submission" date="2016-03" db="EMBL/GenBank/DDBJ databases">
        <title>Whole genome sequencing of Grifola frondosa 9006-11.</title>
        <authorList>
            <person name="Min B."/>
            <person name="Park H."/>
            <person name="Kim J.-G."/>
            <person name="Cho H."/>
            <person name="Oh Y.-L."/>
            <person name="Kong W.-S."/>
            <person name="Choi I.-G."/>
        </authorList>
    </citation>
    <scope>NUCLEOTIDE SEQUENCE [LARGE SCALE GENOMIC DNA]</scope>
    <source>
        <strain evidence="1 2">9006-11</strain>
    </source>
</reference>
<dbReference type="OrthoDB" id="17262at2759"/>
<proteinExistence type="predicted"/>
<name>A0A1C7MAQ9_GRIFR</name>
<keyword evidence="2" id="KW-1185">Reference proteome</keyword>
<dbReference type="Proteomes" id="UP000092993">
    <property type="component" value="Unassembled WGS sequence"/>
</dbReference>
<gene>
    <name evidence="1" type="ORF">A0H81_05987</name>
</gene>
<protein>
    <submittedName>
        <fullName evidence="1">Uncharacterized protein</fullName>
    </submittedName>
</protein>
<dbReference type="EMBL" id="LUGG01000006">
    <property type="protein sequence ID" value="OBZ73993.1"/>
    <property type="molecule type" value="Genomic_DNA"/>
</dbReference>
<evidence type="ECO:0000313" key="2">
    <source>
        <dbReference type="Proteomes" id="UP000092993"/>
    </source>
</evidence>
<sequence>MRPRGCSTPEAAVRIKPAYFLSWLHRPTLRAAAPSGQEGAQSLEWHQCLLRMHAARLASGRTMVPERTRKRLRMALVRDEHIDIPHEH</sequence>
<evidence type="ECO:0000313" key="1">
    <source>
        <dbReference type="EMBL" id="OBZ73993.1"/>
    </source>
</evidence>
<comment type="caution">
    <text evidence="1">The sequence shown here is derived from an EMBL/GenBank/DDBJ whole genome shotgun (WGS) entry which is preliminary data.</text>
</comment>
<organism evidence="1 2">
    <name type="scientific">Grifola frondosa</name>
    <name type="common">Maitake</name>
    <name type="synonym">Polyporus frondosus</name>
    <dbReference type="NCBI Taxonomy" id="5627"/>
    <lineage>
        <taxon>Eukaryota</taxon>
        <taxon>Fungi</taxon>
        <taxon>Dikarya</taxon>
        <taxon>Basidiomycota</taxon>
        <taxon>Agaricomycotina</taxon>
        <taxon>Agaricomycetes</taxon>
        <taxon>Polyporales</taxon>
        <taxon>Grifolaceae</taxon>
        <taxon>Grifola</taxon>
    </lineage>
</organism>
<dbReference type="AlphaFoldDB" id="A0A1C7MAQ9"/>
<accession>A0A1C7MAQ9</accession>